<dbReference type="PANTHER" id="PTHR37817">
    <property type="entry name" value="N-ACETYLTRANSFERASE EIS"/>
    <property type="match status" value="1"/>
</dbReference>
<dbReference type="Proteomes" id="UP000806542">
    <property type="component" value="Unassembled WGS sequence"/>
</dbReference>
<dbReference type="Gene3D" id="3.30.1050.10">
    <property type="entry name" value="SCP2 sterol-binding domain"/>
    <property type="match status" value="1"/>
</dbReference>
<dbReference type="PANTHER" id="PTHR37817:SF1">
    <property type="entry name" value="N-ACETYLTRANSFERASE EIS"/>
    <property type="match status" value="1"/>
</dbReference>
<dbReference type="AlphaFoldDB" id="A0A9D5LWL1"/>
<protein>
    <submittedName>
        <fullName evidence="2">GNAT family N-acetyltransferase</fullName>
    </submittedName>
</protein>
<dbReference type="EMBL" id="JADCKB010000001">
    <property type="protein sequence ID" value="MBE5039048.1"/>
    <property type="molecule type" value="Genomic_DNA"/>
</dbReference>
<keyword evidence="3" id="KW-1185">Reference proteome</keyword>
<evidence type="ECO:0000313" key="3">
    <source>
        <dbReference type="Proteomes" id="UP000806542"/>
    </source>
</evidence>
<dbReference type="RefSeq" id="WP_226391599.1">
    <property type="nucleotide sequence ID" value="NZ_JADCKB010000001.1"/>
</dbReference>
<proteinExistence type="predicted"/>
<accession>A0A9D5LWL1</accession>
<dbReference type="InterPro" id="IPR016181">
    <property type="entry name" value="Acyl_CoA_acyltransferase"/>
</dbReference>
<dbReference type="CDD" id="cd04301">
    <property type="entry name" value="NAT_SF"/>
    <property type="match status" value="1"/>
</dbReference>
<dbReference type="Pfam" id="PF13527">
    <property type="entry name" value="Acetyltransf_9"/>
    <property type="match status" value="1"/>
</dbReference>
<sequence>MVRLAEPKDLPFLKHAWQVCFEDPASFIDWNFTQNFSYSDTIVAEVDGVPASNMQLMPHKIRLRHMEYDINYVSGVATLPEFRRRGLVREMFGFAFDQMKQRRQPISLLVPFDYGFYEKFGYRQCYEKTYRYAQTVSRRGAVTAKQLGPQLISRLDRIYAREMKNRTGYVLRTPETWRRILEDLLVLSKGFIRFHQTGDQEDGYAMITTASGGFELHEVCGVCEIEHESKVQPFAMARIVDPLRVLKDMTVDFKGELRLRITDENISENNMDILIKDGTVMPCEGYDSEVNIKYLAQLVFGCAPDFTCTGLFSPQKTYLNMIF</sequence>
<name>A0A9D5LWL1_9FIRM</name>
<dbReference type="Gene3D" id="3.40.630.30">
    <property type="match status" value="2"/>
</dbReference>
<dbReference type="SUPFAM" id="SSF55729">
    <property type="entry name" value="Acyl-CoA N-acyltransferases (Nat)"/>
    <property type="match status" value="1"/>
</dbReference>
<organism evidence="2 3">
    <name type="scientific">Ructibacterium gallinarum</name>
    <dbReference type="NCBI Taxonomy" id="2779355"/>
    <lineage>
        <taxon>Bacteria</taxon>
        <taxon>Bacillati</taxon>
        <taxon>Bacillota</taxon>
        <taxon>Clostridia</taxon>
        <taxon>Eubacteriales</taxon>
        <taxon>Oscillospiraceae</taxon>
        <taxon>Ructibacterium</taxon>
    </lineage>
</organism>
<comment type="caution">
    <text evidence="2">The sequence shown here is derived from an EMBL/GenBank/DDBJ whole genome shotgun (WGS) entry which is preliminary data.</text>
</comment>
<evidence type="ECO:0000259" key="1">
    <source>
        <dbReference type="PROSITE" id="PS51186"/>
    </source>
</evidence>
<dbReference type="PROSITE" id="PS51186">
    <property type="entry name" value="GNAT"/>
    <property type="match status" value="1"/>
</dbReference>
<dbReference type="GO" id="GO:0030649">
    <property type="term" value="P:aminoglycoside antibiotic catabolic process"/>
    <property type="evidence" value="ECO:0007669"/>
    <property type="project" value="TreeGrafter"/>
</dbReference>
<dbReference type="InterPro" id="IPR000182">
    <property type="entry name" value="GNAT_dom"/>
</dbReference>
<dbReference type="InterPro" id="IPR036527">
    <property type="entry name" value="SCP2_sterol-bd_dom_sf"/>
</dbReference>
<evidence type="ECO:0000313" key="2">
    <source>
        <dbReference type="EMBL" id="MBE5039048.1"/>
    </source>
</evidence>
<reference evidence="2" key="1">
    <citation type="submission" date="2020-10" db="EMBL/GenBank/DDBJ databases">
        <title>ChiBAC.</title>
        <authorList>
            <person name="Zenner C."/>
            <person name="Hitch T.C.A."/>
            <person name="Clavel T."/>
        </authorList>
    </citation>
    <scope>NUCLEOTIDE SEQUENCE</scope>
    <source>
        <strain evidence="2">DSM 107454</strain>
    </source>
</reference>
<gene>
    <name evidence="2" type="ORF">INF28_01010</name>
</gene>
<dbReference type="GO" id="GO:0034069">
    <property type="term" value="F:aminoglycoside N-acetyltransferase activity"/>
    <property type="evidence" value="ECO:0007669"/>
    <property type="project" value="TreeGrafter"/>
</dbReference>
<dbReference type="InterPro" id="IPR051554">
    <property type="entry name" value="Acetyltransferase_Eis"/>
</dbReference>
<feature type="domain" description="N-acetyltransferase" evidence="1">
    <location>
        <begin position="1"/>
        <end position="137"/>
    </location>
</feature>